<dbReference type="Pfam" id="PF14499">
    <property type="entry name" value="DUF4437"/>
    <property type="match status" value="1"/>
</dbReference>
<comment type="caution">
    <text evidence="3">The sequence shown here is derived from an EMBL/GenBank/DDBJ whole genome shotgun (WGS) entry which is preliminary data.</text>
</comment>
<dbReference type="SUPFAM" id="SSF51182">
    <property type="entry name" value="RmlC-like cupins"/>
    <property type="match status" value="1"/>
</dbReference>
<evidence type="ECO:0000256" key="2">
    <source>
        <dbReference type="SAM" id="SignalP"/>
    </source>
</evidence>
<feature type="signal peptide" evidence="2">
    <location>
        <begin position="1"/>
        <end position="23"/>
    </location>
</feature>
<name>A0ABW4XNK4_9GAMM</name>
<reference evidence="4" key="1">
    <citation type="journal article" date="2019" name="Int. J. Syst. Evol. Microbiol.">
        <title>The Global Catalogue of Microorganisms (GCM) 10K type strain sequencing project: providing services to taxonomists for standard genome sequencing and annotation.</title>
        <authorList>
            <consortium name="The Broad Institute Genomics Platform"/>
            <consortium name="The Broad Institute Genome Sequencing Center for Infectious Disease"/>
            <person name="Wu L."/>
            <person name="Ma J."/>
        </authorList>
    </citation>
    <scope>NUCLEOTIDE SEQUENCE [LARGE SCALE GENOMIC DNA]</scope>
    <source>
        <strain evidence="4">CGMCC 1.10992</strain>
    </source>
</reference>
<feature type="compositionally biased region" description="Polar residues" evidence="1">
    <location>
        <begin position="241"/>
        <end position="255"/>
    </location>
</feature>
<feature type="chain" id="PRO_5045261614" evidence="2">
    <location>
        <begin position="24"/>
        <end position="290"/>
    </location>
</feature>
<feature type="region of interest" description="Disordered" evidence="1">
    <location>
        <begin position="240"/>
        <end position="269"/>
    </location>
</feature>
<dbReference type="Proteomes" id="UP001597380">
    <property type="component" value="Unassembled WGS sequence"/>
</dbReference>
<dbReference type="EMBL" id="JBHUHT010000016">
    <property type="protein sequence ID" value="MFD2097171.1"/>
    <property type="molecule type" value="Genomic_DNA"/>
</dbReference>
<dbReference type="InterPro" id="IPR028013">
    <property type="entry name" value="DUF4437"/>
</dbReference>
<dbReference type="PROSITE" id="PS51257">
    <property type="entry name" value="PROKAR_LIPOPROTEIN"/>
    <property type="match status" value="1"/>
</dbReference>
<dbReference type="InterPro" id="IPR011051">
    <property type="entry name" value="RmlC_Cupin_sf"/>
</dbReference>
<proteinExistence type="predicted"/>
<evidence type="ECO:0000256" key="1">
    <source>
        <dbReference type="SAM" id="MobiDB-lite"/>
    </source>
</evidence>
<dbReference type="Gene3D" id="2.60.120.10">
    <property type="entry name" value="Jelly Rolls"/>
    <property type="match status" value="2"/>
</dbReference>
<sequence length="290" mass="31870">MPYLLRHTVLPLVAVLAITGCNATSAPIEKSSSATETRYEMVLKSEVNWEHLNPARGDKSPSAGTLWGDRNGRQATGYLLKPTDGFSSPPHIHNVSYRGVVISGLIHNDDPDAAKMWMPAGSFWTQPKGEVHVTAAKGDNTLAYIEIEEGPYLVWPAIQAFDNGERPVNVDQSNIVWLDGSTINWLPHNDSENKLEIAYLWGEPNGDQHYGALIKLPAGFNGKLVSEGESLRAIVIKGQPEYQSPDQQQSNNLTPGSYFGADGSSEHKISSNSTTETILYLRTNKMLRIE</sequence>
<keyword evidence="2" id="KW-0732">Signal</keyword>
<evidence type="ECO:0000313" key="4">
    <source>
        <dbReference type="Proteomes" id="UP001597380"/>
    </source>
</evidence>
<accession>A0ABW4XNK4</accession>
<protein>
    <submittedName>
        <fullName evidence="3">DUF4437 domain-containing protein</fullName>
    </submittedName>
</protein>
<organism evidence="3 4">
    <name type="scientific">Corallincola platygyrae</name>
    <dbReference type="NCBI Taxonomy" id="1193278"/>
    <lineage>
        <taxon>Bacteria</taxon>
        <taxon>Pseudomonadati</taxon>
        <taxon>Pseudomonadota</taxon>
        <taxon>Gammaproteobacteria</taxon>
        <taxon>Alteromonadales</taxon>
        <taxon>Psychromonadaceae</taxon>
        <taxon>Corallincola</taxon>
    </lineage>
</organism>
<keyword evidence="4" id="KW-1185">Reference proteome</keyword>
<evidence type="ECO:0000313" key="3">
    <source>
        <dbReference type="EMBL" id="MFD2097171.1"/>
    </source>
</evidence>
<dbReference type="InterPro" id="IPR014710">
    <property type="entry name" value="RmlC-like_jellyroll"/>
</dbReference>
<dbReference type="CDD" id="cd06989">
    <property type="entry name" value="cupin_DRT102"/>
    <property type="match status" value="1"/>
</dbReference>
<dbReference type="RefSeq" id="WP_345339904.1">
    <property type="nucleotide sequence ID" value="NZ_BAABLI010000012.1"/>
</dbReference>
<gene>
    <name evidence="3" type="ORF">ACFSJ3_14340</name>
</gene>